<dbReference type="Gene3D" id="3.30.428.10">
    <property type="entry name" value="HIT-like"/>
    <property type="match status" value="2"/>
</dbReference>
<dbReference type="EMBL" id="JACHOB010000011">
    <property type="protein sequence ID" value="MBB4660403.1"/>
    <property type="molecule type" value="Genomic_DNA"/>
</dbReference>
<sequence length="360" mass="39671">MTNSSAQAFTSPSGRTVFRRKHAKADGRRLILFGYSEPTGAPAPESLEGAGAGAELRWHPLLGEWSIYAAHRQNRTFMPSAAEDPLAPTRPGGPLTEVEFANFEVAVFQNRFAGLHPEADLKEGPHGVRMGVASGDCEVVVFSPDSDGNLGTLDQDRRQLLVSVWADRYDHLHDAGARFVMPFESRGREVGVTLPHPHGQIYAFPFVPETQARAAKAFADGFDLAALLPSWDDYIIERAGPLCAFVPPFARYPYEVWIAGRQAVQGPWAFDREGFEAYAYLLGAVTRRYDALFGREAPTMMSLQAAPGGQASNFQFTTQFYCLLRAPDRLKYFATVEHASRVFTVDVMPEAAAKVLREAI</sequence>
<dbReference type="SUPFAM" id="SSF54197">
    <property type="entry name" value="HIT-like"/>
    <property type="match status" value="2"/>
</dbReference>
<organism evidence="8 9">
    <name type="scientific">Parvularcula dongshanensis</name>
    <dbReference type="NCBI Taxonomy" id="1173995"/>
    <lineage>
        <taxon>Bacteria</taxon>
        <taxon>Pseudomonadati</taxon>
        <taxon>Pseudomonadota</taxon>
        <taxon>Alphaproteobacteria</taxon>
        <taxon>Parvularculales</taxon>
        <taxon>Parvularculaceae</taxon>
        <taxon>Parvularcula</taxon>
    </lineage>
</organism>
<dbReference type="GO" id="GO:0005737">
    <property type="term" value="C:cytoplasm"/>
    <property type="evidence" value="ECO:0007669"/>
    <property type="project" value="TreeGrafter"/>
</dbReference>
<evidence type="ECO:0000256" key="1">
    <source>
        <dbReference type="ARBA" id="ARBA00016340"/>
    </source>
</evidence>
<evidence type="ECO:0000256" key="3">
    <source>
        <dbReference type="ARBA" id="ARBA00022695"/>
    </source>
</evidence>
<feature type="region of interest" description="Disordered" evidence="6">
    <location>
        <begin position="1"/>
        <end position="20"/>
    </location>
</feature>
<feature type="active site" description="Tele-UMP-histidine intermediate" evidence="5">
    <location>
        <position position="198"/>
    </location>
</feature>
<feature type="domain" description="Galactose-1-phosphate uridyl transferase N-terminal" evidence="7">
    <location>
        <begin position="56"/>
        <end position="208"/>
    </location>
</feature>
<accession>A0A840I821</accession>
<dbReference type="GO" id="GO:0008270">
    <property type="term" value="F:zinc ion binding"/>
    <property type="evidence" value="ECO:0007669"/>
    <property type="project" value="InterPro"/>
</dbReference>
<keyword evidence="2 8" id="KW-0808">Transferase</keyword>
<protein>
    <recommendedName>
        <fullName evidence="1">Galactose-1-phosphate uridylyltransferase</fullName>
    </recommendedName>
</protein>
<dbReference type="GO" id="GO:0008108">
    <property type="term" value="F:UDP-glucose:hexose-1-phosphate uridylyltransferase activity"/>
    <property type="evidence" value="ECO:0007669"/>
    <property type="project" value="InterPro"/>
</dbReference>
<proteinExistence type="predicted"/>
<dbReference type="RefSeq" id="WP_221401090.1">
    <property type="nucleotide sequence ID" value="NZ_JACHOB010000011.1"/>
</dbReference>
<dbReference type="PIRSF" id="PIRSF000808">
    <property type="entry name" value="GalT"/>
    <property type="match status" value="1"/>
</dbReference>
<dbReference type="Pfam" id="PF01087">
    <property type="entry name" value="GalP_UDP_transf"/>
    <property type="match status" value="1"/>
</dbReference>
<evidence type="ECO:0000313" key="9">
    <source>
        <dbReference type="Proteomes" id="UP000563524"/>
    </source>
</evidence>
<dbReference type="AlphaFoldDB" id="A0A840I821"/>
<feature type="compositionally biased region" description="Polar residues" evidence="6">
    <location>
        <begin position="1"/>
        <end position="14"/>
    </location>
</feature>
<name>A0A840I821_9PROT</name>
<comment type="caution">
    <text evidence="8">The sequence shown here is derived from an EMBL/GenBank/DDBJ whole genome shotgun (WGS) entry which is preliminary data.</text>
</comment>
<reference evidence="8 9" key="1">
    <citation type="submission" date="2020-08" db="EMBL/GenBank/DDBJ databases">
        <title>Genomic Encyclopedia of Type Strains, Phase IV (KMG-IV): sequencing the most valuable type-strain genomes for metagenomic binning, comparative biology and taxonomic classification.</title>
        <authorList>
            <person name="Goeker M."/>
        </authorList>
    </citation>
    <scope>NUCLEOTIDE SEQUENCE [LARGE SCALE GENOMIC DNA]</scope>
    <source>
        <strain evidence="8 9">DSM 102850</strain>
    </source>
</reference>
<dbReference type="InterPro" id="IPR036265">
    <property type="entry name" value="HIT-like_sf"/>
</dbReference>
<evidence type="ECO:0000256" key="4">
    <source>
        <dbReference type="ARBA" id="ARBA00023277"/>
    </source>
</evidence>
<dbReference type="Proteomes" id="UP000563524">
    <property type="component" value="Unassembled WGS sequence"/>
</dbReference>
<evidence type="ECO:0000313" key="8">
    <source>
        <dbReference type="EMBL" id="MBB4660403.1"/>
    </source>
</evidence>
<dbReference type="GO" id="GO:0033499">
    <property type="term" value="P:galactose catabolic process via UDP-galactose, Leloir pathway"/>
    <property type="evidence" value="ECO:0007669"/>
    <property type="project" value="TreeGrafter"/>
</dbReference>
<keyword evidence="3 8" id="KW-0548">Nucleotidyltransferase</keyword>
<gene>
    <name evidence="8" type="ORF">GGQ59_002955</name>
</gene>
<evidence type="ECO:0000259" key="7">
    <source>
        <dbReference type="Pfam" id="PF01087"/>
    </source>
</evidence>
<keyword evidence="4" id="KW-0119">Carbohydrate metabolism</keyword>
<evidence type="ECO:0000256" key="2">
    <source>
        <dbReference type="ARBA" id="ARBA00022679"/>
    </source>
</evidence>
<keyword evidence="9" id="KW-1185">Reference proteome</keyword>
<evidence type="ECO:0000256" key="5">
    <source>
        <dbReference type="PIRSR" id="PIRSR000808-1"/>
    </source>
</evidence>
<dbReference type="PANTHER" id="PTHR11943:SF1">
    <property type="entry name" value="GALACTOSE-1-PHOSPHATE URIDYLYLTRANSFERASE"/>
    <property type="match status" value="1"/>
</dbReference>
<dbReference type="InterPro" id="IPR001937">
    <property type="entry name" value="GalP_UDPtransf1"/>
</dbReference>
<dbReference type="PANTHER" id="PTHR11943">
    <property type="entry name" value="GALACTOSE-1-PHOSPHATE URIDYLYLTRANSFERASE"/>
    <property type="match status" value="1"/>
</dbReference>
<dbReference type="InterPro" id="IPR005849">
    <property type="entry name" value="GalP_Utransf_N"/>
</dbReference>
<evidence type="ECO:0000256" key="6">
    <source>
        <dbReference type="SAM" id="MobiDB-lite"/>
    </source>
</evidence>